<dbReference type="SUPFAM" id="SSF47587">
    <property type="entry name" value="Domain of poly(ADP-ribose) polymerase"/>
    <property type="match status" value="1"/>
</dbReference>
<dbReference type="EC" id="2.4.2.-" evidence="9"/>
<evidence type="ECO:0000256" key="1">
    <source>
        <dbReference type="ARBA" id="ARBA00004123"/>
    </source>
</evidence>
<evidence type="ECO:0000256" key="2">
    <source>
        <dbReference type="ARBA" id="ARBA00022676"/>
    </source>
</evidence>
<evidence type="ECO:0000259" key="11">
    <source>
        <dbReference type="PROSITE" id="PS51059"/>
    </source>
</evidence>
<feature type="domain" description="PARP catalytic" evidence="11">
    <location>
        <begin position="420"/>
        <end position="645"/>
    </location>
</feature>
<evidence type="ECO:0000313" key="14">
    <source>
        <dbReference type="EMBL" id="KAL2816049.1"/>
    </source>
</evidence>
<dbReference type="Pfam" id="PF00644">
    <property type="entry name" value="PARP"/>
    <property type="match status" value="1"/>
</dbReference>
<feature type="domain" description="PARP alpha-helical" evidence="12">
    <location>
        <begin position="290"/>
        <end position="412"/>
    </location>
</feature>
<evidence type="ECO:0000256" key="6">
    <source>
        <dbReference type="ARBA" id="ARBA00023242"/>
    </source>
</evidence>
<dbReference type="Pfam" id="PF00533">
    <property type="entry name" value="BRCT"/>
    <property type="match status" value="1"/>
</dbReference>
<dbReference type="SMART" id="SM00292">
    <property type="entry name" value="BRCT"/>
    <property type="match status" value="1"/>
</dbReference>
<dbReference type="PANTHER" id="PTHR10459">
    <property type="entry name" value="DNA LIGASE"/>
    <property type="match status" value="1"/>
</dbReference>
<dbReference type="Gene3D" id="1.20.142.10">
    <property type="entry name" value="Poly(ADP-ribose) polymerase, regulatory domain"/>
    <property type="match status" value="1"/>
</dbReference>
<evidence type="ECO:0000256" key="3">
    <source>
        <dbReference type="ARBA" id="ARBA00022679"/>
    </source>
</evidence>
<gene>
    <name evidence="14" type="ORF">BDW59DRAFT_166516</name>
</gene>
<keyword evidence="6" id="KW-0539">Nucleus</keyword>
<dbReference type="InterPro" id="IPR012317">
    <property type="entry name" value="Poly(ADP-ribose)pol_cat_dom"/>
</dbReference>
<dbReference type="PANTHER" id="PTHR10459:SF60">
    <property type="entry name" value="POLY [ADP-RIBOSE] POLYMERASE 2"/>
    <property type="match status" value="1"/>
</dbReference>
<keyword evidence="3 9" id="KW-0808">Transferase</keyword>
<sequence length="645" mass="72203">MDENAENLFKNVVISVCGHFRNRTHGQLKVIVEKAGATFSGRVTESCTHLITTPREVQFSSFKAIQAQNAYCEIVSLGWLLSSVEAGKPLPEATYLITLTTGNNADGRTSVGQVIGMKRLLVDDTSLTENTSSKRTRLGALSKGEKVIIPAHTACSYRSEYSVMVDRFGHVWDAMLVKSAAQGKSNHYCHLQLLVHKSNSQYMSWGCWGRIGEGLRQLQCSPCGLEDAKEDFEFRFLDKTGISWGSRFWDKAREDRFRYTESKSYSRNPDDDPFSAANASNITYHTTPLACSRPEAVQKVVAMIFNKSQLLSAKASTEYDVRKLPLGRLSKQTLVEGYEVLKELSDLIKTSSLDPTASVEPTGKLSSQYFTIIPHVFGKNKPPLMCTERHIEKEMTLLDELANALIANDIISCVGGDVVHPLDQMFDALCLQEMKPVKRNSNEFLGLRRYFNTSVSPDHYKIIDAFRIRRVGEEARFRSSQYAKLPKSNRQLLWHGSSTTNFAGILREGLQVRPAGVTIQGDTWGRGVYLSDAASVSSRYHSARSGVSSTQGLLLLCDVELGDPINSLSVASVDRRRKKGAMSTIMKHGCEYSFWRDASEIHYSLAGLKYPDYSVYSHQYTSKSEYVVFDVAQIQIRYLLVVEKK</sequence>
<dbReference type="InterPro" id="IPR008893">
    <property type="entry name" value="WGR_domain"/>
</dbReference>
<dbReference type="Gene3D" id="3.90.228.10">
    <property type="match status" value="1"/>
</dbReference>
<keyword evidence="2 9" id="KW-0328">Glycosyltransferase</keyword>
<comment type="caution">
    <text evidence="14">The sequence shown here is derived from an EMBL/GenBank/DDBJ whole genome shotgun (WGS) entry which is preliminary data.</text>
</comment>
<dbReference type="SMART" id="SM00773">
    <property type="entry name" value="WGR"/>
    <property type="match status" value="1"/>
</dbReference>
<feature type="domain" description="BRCT" evidence="10">
    <location>
        <begin position="4"/>
        <end position="97"/>
    </location>
</feature>
<dbReference type="InterPro" id="IPR004102">
    <property type="entry name" value="Poly(ADP-ribose)pol_reg_dom"/>
</dbReference>
<evidence type="ECO:0000259" key="13">
    <source>
        <dbReference type="PROSITE" id="PS51977"/>
    </source>
</evidence>
<dbReference type="InterPro" id="IPR036616">
    <property type="entry name" value="Poly(ADP-ribose)pol_reg_dom_sf"/>
</dbReference>
<dbReference type="CDD" id="cd01437">
    <property type="entry name" value="parp_like"/>
    <property type="match status" value="1"/>
</dbReference>
<dbReference type="SUPFAM" id="SSF56399">
    <property type="entry name" value="ADP-ribosylation"/>
    <property type="match status" value="1"/>
</dbReference>
<dbReference type="SUPFAM" id="SSF52113">
    <property type="entry name" value="BRCT domain"/>
    <property type="match status" value="1"/>
</dbReference>
<dbReference type="EMBL" id="JBFXLS010000105">
    <property type="protein sequence ID" value="KAL2816049.1"/>
    <property type="molecule type" value="Genomic_DNA"/>
</dbReference>
<name>A0ABR4HKQ1_9EURO</name>
<evidence type="ECO:0000256" key="7">
    <source>
        <dbReference type="ARBA" id="ARBA00024347"/>
    </source>
</evidence>
<keyword evidence="15" id="KW-1185">Reference proteome</keyword>
<evidence type="ECO:0000256" key="9">
    <source>
        <dbReference type="RuleBase" id="RU362114"/>
    </source>
</evidence>
<dbReference type="InterPro" id="IPR036420">
    <property type="entry name" value="BRCT_dom_sf"/>
</dbReference>
<evidence type="ECO:0000259" key="10">
    <source>
        <dbReference type="PROSITE" id="PS50172"/>
    </source>
</evidence>
<evidence type="ECO:0000256" key="5">
    <source>
        <dbReference type="ARBA" id="ARBA00023027"/>
    </source>
</evidence>
<reference evidence="14 15" key="1">
    <citation type="submission" date="2024-07" db="EMBL/GenBank/DDBJ databases">
        <title>Section-level genome sequencing and comparative genomics of Aspergillus sections Usti and Cavernicolus.</title>
        <authorList>
            <consortium name="Lawrence Berkeley National Laboratory"/>
            <person name="Nybo J.L."/>
            <person name="Vesth T.C."/>
            <person name="Theobald S."/>
            <person name="Frisvad J.C."/>
            <person name="Larsen T.O."/>
            <person name="Kjaerboelling I."/>
            <person name="Rothschild-Mancinelli K."/>
            <person name="Lyhne E.K."/>
            <person name="Kogle M.E."/>
            <person name="Barry K."/>
            <person name="Clum A."/>
            <person name="Na H."/>
            <person name="Ledsgaard L."/>
            <person name="Lin J."/>
            <person name="Lipzen A."/>
            <person name="Kuo A."/>
            <person name="Riley R."/>
            <person name="Mondo S."/>
            <person name="LaButti K."/>
            <person name="Haridas S."/>
            <person name="Pangalinan J."/>
            <person name="Salamov A.A."/>
            <person name="Simmons B.A."/>
            <person name="Magnuson J.K."/>
            <person name="Chen J."/>
            <person name="Drula E."/>
            <person name="Henrissat B."/>
            <person name="Wiebenga A."/>
            <person name="Lubbers R.J."/>
            <person name="Gomes A.C."/>
            <person name="Makela M.R."/>
            <person name="Stajich J."/>
            <person name="Grigoriev I.V."/>
            <person name="Mortensen U.H."/>
            <person name="De vries R.P."/>
            <person name="Baker S.E."/>
            <person name="Andersen M.R."/>
        </authorList>
    </citation>
    <scope>NUCLEOTIDE SEQUENCE [LARGE SCALE GENOMIC DNA]</scope>
    <source>
        <strain evidence="14 15">CBS 600.67</strain>
    </source>
</reference>
<evidence type="ECO:0000259" key="12">
    <source>
        <dbReference type="PROSITE" id="PS51060"/>
    </source>
</evidence>
<keyword evidence="4" id="KW-0548">Nucleotidyltransferase</keyword>
<dbReference type="Pfam" id="PF05406">
    <property type="entry name" value="WGR"/>
    <property type="match status" value="1"/>
</dbReference>
<dbReference type="PROSITE" id="PS51977">
    <property type="entry name" value="WGR"/>
    <property type="match status" value="1"/>
</dbReference>
<evidence type="ECO:0000256" key="8">
    <source>
        <dbReference type="ARBA" id="ARBA00033987"/>
    </source>
</evidence>
<dbReference type="Proteomes" id="UP001610335">
    <property type="component" value="Unassembled WGS sequence"/>
</dbReference>
<comment type="similarity">
    <text evidence="7">Belongs to the ARTD/PARP family.</text>
</comment>
<dbReference type="PROSITE" id="PS51060">
    <property type="entry name" value="PARP_ALPHA_HD"/>
    <property type="match status" value="1"/>
</dbReference>
<keyword evidence="5 9" id="KW-0520">NAD</keyword>
<evidence type="ECO:0000313" key="15">
    <source>
        <dbReference type="Proteomes" id="UP001610335"/>
    </source>
</evidence>
<proteinExistence type="inferred from homology"/>
<dbReference type="InterPro" id="IPR050800">
    <property type="entry name" value="ARTD/PARP"/>
</dbReference>
<dbReference type="PROSITE" id="PS51059">
    <property type="entry name" value="PARP_CATALYTIC"/>
    <property type="match status" value="1"/>
</dbReference>
<dbReference type="SUPFAM" id="SSF142921">
    <property type="entry name" value="WGR domain-like"/>
    <property type="match status" value="1"/>
</dbReference>
<dbReference type="InterPro" id="IPR036930">
    <property type="entry name" value="WGR_dom_sf"/>
</dbReference>
<accession>A0ABR4HKQ1</accession>
<dbReference type="InterPro" id="IPR001357">
    <property type="entry name" value="BRCT_dom"/>
</dbReference>
<dbReference type="Pfam" id="PF02877">
    <property type="entry name" value="PARP_reg"/>
    <property type="match status" value="1"/>
</dbReference>
<protein>
    <recommendedName>
        <fullName evidence="9">Poly [ADP-ribose] polymerase</fullName>
        <shortName evidence="9">PARP</shortName>
        <ecNumber evidence="9">2.4.2.-</ecNumber>
    </recommendedName>
</protein>
<comment type="catalytic activity">
    <reaction evidence="8">
        <text>NAD(+) + (ADP-D-ribosyl)n-acceptor = nicotinamide + (ADP-D-ribosyl)n+1-acceptor + H(+).</text>
        <dbReference type="EC" id="2.4.2.30"/>
    </reaction>
</comment>
<organism evidence="14 15">
    <name type="scientific">Aspergillus cavernicola</name>
    <dbReference type="NCBI Taxonomy" id="176166"/>
    <lineage>
        <taxon>Eukaryota</taxon>
        <taxon>Fungi</taxon>
        <taxon>Dikarya</taxon>
        <taxon>Ascomycota</taxon>
        <taxon>Pezizomycotina</taxon>
        <taxon>Eurotiomycetes</taxon>
        <taxon>Eurotiomycetidae</taxon>
        <taxon>Eurotiales</taxon>
        <taxon>Aspergillaceae</taxon>
        <taxon>Aspergillus</taxon>
        <taxon>Aspergillus subgen. Nidulantes</taxon>
    </lineage>
</organism>
<comment type="subcellular location">
    <subcellularLocation>
        <location evidence="1">Nucleus</location>
    </subcellularLocation>
</comment>
<evidence type="ECO:0000256" key="4">
    <source>
        <dbReference type="ARBA" id="ARBA00022695"/>
    </source>
</evidence>
<dbReference type="PROSITE" id="PS50172">
    <property type="entry name" value="BRCT"/>
    <property type="match status" value="1"/>
</dbReference>
<feature type="domain" description="WGR" evidence="13">
    <location>
        <begin position="160"/>
        <end position="259"/>
    </location>
</feature>
<dbReference type="Gene3D" id="3.40.50.10190">
    <property type="entry name" value="BRCT domain"/>
    <property type="match status" value="1"/>
</dbReference>